<sequence length="109" mass="12650">MPEKNSIKEIEKEIEDKSKALIKLKKDIPKMIVLVIAVMFVLPYFPLRRGSLIEQYGYVNAILFEAAVFIIAIPLVTVFTLRNMEQEISQLESDLEIKKRLEKINDKEV</sequence>
<dbReference type="EMBL" id="JBCFQL010000017">
    <property type="protein sequence ID" value="MFA9192604.1"/>
    <property type="molecule type" value="Genomic_DNA"/>
</dbReference>
<keyword evidence="3" id="KW-1185">Reference proteome</keyword>
<dbReference type="Proteomes" id="UP001574169">
    <property type="component" value="Unassembled WGS sequence"/>
</dbReference>
<dbReference type="SUPFAM" id="SSF58100">
    <property type="entry name" value="Bacterial hemolysins"/>
    <property type="match status" value="1"/>
</dbReference>
<feature type="transmembrane region" description="Helical" evidence="1">
    <location>
        <begin position="28"/>
        <end position="46"/>
    </location>
</feature>
<organism evidence="2 3">
    <name type="scientific">Flavobacterium zubiriense</name>
    <dbReference type="NCBI Taxonomy" id="3138075"/>
    <lineage>
        <taxon>Bacteria</taxon>
        <taxon>Pseudomonadati</taxon>
        <taxon>Bacteroidota</taxon>
        <taxon>Flavobacteriia</taxon>
        <taxon>Flavobacteriales</taxon>
        <taxon>Flavobacteriaceae</taxon>
        <taxon>Flavobacterium</taxon>
    </lineage>
</organism>
<reference evidence="2 3" key="1">
    <citation type="submission" date="2024-04" db="EMBL/GenBank/DDBJ databases">
        <title>New Clade of Flavobacterium.</title>
        <authorList>
            <person name="Matos L."/>
            <person name="Proenca D.N."/>
            <person name="Fransisco R.M."/>
            <person name="Chung A.P."/>
            <person name="Maccario L."/>
            <person name="Sorensen S.J."/>
            <person name="Morais P.V."/>
        </authorList>
    </citation>
    <scope>NUCLEOTIDE SEQUENCE [LARGE SCALE GENOMIC DNA]</scope>
    <source>
        <strain evidence="2 3">FZUC8N2.13</strain>
    </source>
</reference>
<evidence type="ECO:0008006" key="4">
    <source>
        <dbReference type="Google" id="ProtNLM"/>
    </source>
</evidence>
<protein>
    <recommendedName>
        <fullName evidence="4">DUF485 domain-containing protein</fullName>
    </recommendedName>
</protein>
<gene>
    <name evidence="2" type="ORF">AAGV28_14600</name>
</gene>
<name>A0ABV4THN8_9FLAO</name>
<keyword evidence="1" id="KW-1133">Transmembrane helix</keyword>
<keyword evidence="1" id="KW-0472">Membrane</keyword>
<dbReference type="RefSeq" id="WP_373407494.1">
    <property type="nucleotide sequence ID" value="NZ_JBCFQL010000017.1"/>
</dbReference>
<evidence type="ECO:0000313" key="2">
    <source>
        <dbReference type="EMBL" id="MFA9192604.1"/>
    </source>
</evidence>
<proteinExistence type="predicted"/>
<evidence type="ECO:0000256" key="1">
    <source>
        <dbReference type="SAM" id="Phobius"/>
    </source>
</evidence>
<feature type="transmembrane region" description="Helical" evidence="1">
    <location>
        <begin position="58"/>
        <end position="81"/>
    </location>
</feature>
<accession>A0ABV4THN8</accession>
<comment type="caution">
    <text evidence="2">The sequence shown here is derived from an EMBL/GenBank/DDBJ whole genome shotgun (WGS) entry which is preliminary data.</text>
</comment>
<evidence type="ECO:0000313" key="3">
    <source>
        <dbReference type="Proteomes" id="UP001574169"/>
    </source>
</evidence>
<keyword evidence="1" id="KW-0812">Transmembrane</keyword>